<gene>
    <name evidence="2" type="ORF">PIL02S_05075</name>
</gene>
<dbReference type="SUPFAM" id="SSF103359">
    <property type="entry name" value="Suppressor of Fused, N-terminal domain"/>
    <property type="match status" value="1"/>
</dbReference>
<dbReference type="PANTHER" id="PTHR10928">
    <property type="entry name" value="SUPPRESSOR OF FUSED"/>
    <property type="match status" value="1"/>
</dbReference>
<accession>A0A2W0C8U2</accession>
<dbReference type="PANTHER" id="PTHR10928:SF2">
    <property type="entry name" value="SUPPRESSOR OF FUSED HOMOLOG"/>
    <property type="match status" value="1"/>
</dbReference>
<dbReference type="EMBL" id="PRLG01000028">
    <property type="protein sequence ID" value="PYY26899.1"/>
    <property type="molecule type" value="Genomic_DNA"/>
</dbReference>
<reference evidence="2 3" key="1">
    <citation type="submission" date="2018-01" db="EMBL/GenBank/DDBJ databases">
        <title>Genome sequence of the PGP bacterium Paenibacillus illinoisensis E3.</title>
        <authorList>
            <person name="Rolli E."/>
            <person name="Marasco R."/>
            <person name="Bessem C."/>
            <person name="Michoud G."/>
            <person name="Gaiarsa S."/>
            <person name="Borin S."/>
            <person name="Daffonchio D."/>
        </authorList>
    </citation>
    <scope>NUCLEOTIDE SEQUENCE [LARGE SCALE GENOMIC DNA]</scope>
    <source>
        <strain evidence="2 3">E3</strain>
    </source>
</reference>
<dbReference type="AlphaFoldDB" id="A0A2W0C8U2"/>
<sequence length="354" mass="39320">MTDEASTAGWDAIDTAFNELYGEQEPKHYGTAIPYALGGPDPLDGISAYKVEQPTPHWHFVTYGFSELYDKETNDPEHSGYGFELTFRLTRTEDETEPPAWALNLLQNMGRYVFNSGNVFRAGDYLDANGPICLGSDTLLTALSFIEDPDLKQLSTPNGTMEFIQMVGITGRELETMQTWNTRGFLKSCEPFMPKYVTDLMRNSYVDIPSVGQAVQRGIELEGSSTAFLFIQQLAWTPSRKRLLQKNVPAELQLGAKQAVLIGKILRSRIAKGAPLSLVGSGVNITFEAGENASFHEEETKINVTVNEQTVNELTDHLKPSEMTFELPSLPGLLIRIVRTEITDQEGRVVETIG</sequence>
<dbReference type="GO" id="GO:0005737">
    <property type="term" value="C:cytoplasm"/>
    <property type="evidence" value="ECO:0007669"/>
    <property type="project" value="TreeGrafter"/>
</dbReference>
<dbReference type="OrthoDB" id="9023549at2"/>
<dbReference type="RefSeq" id="WP_110821883.1">
    <property type="nucleotide sequence ID" value="NZ_JAXBDC010000003.1"/>
</dbReference>
<evidence type="ECO:0000259" key="1">
    <source>
        <dbReference type="Pfam" id="PF05076"/>
    </source>
</evidence>
<dbReference type="InterPro" id="IPR007768">
    <property type="entry name" value="Suppressor_of_fused"/>
</dbReference>
<evidence type="ECO:0000313" key="2">
    <source>
        <dbReference type="EMBL" id="PYY26899.1"/>
    </source>
</evidence>
<dbReference type="PIRSF" id="PIRSF038192">
    <property type="entry name" value="Txn_reg_BtrU_prd"/>
    <property type="match status" value="1"/>
</dbReference>
<dbReference type="Pfam" id="PF05076">
    <property type="entry name" value="SUFU"/>
    <property type="match status" value="1"/>
</dbReference>
<dbReference type="InterPro" id="IPR037181">
    <property type="entry name" value="SUFU_N"/>
</dbReference>
<dbReference type="InterPro" id="IPR020941">
    <property type="entry name" value="SUFU-like_domain"/>
</dbReference>
<comment type="caution">
    <text evidence="2">The sequence shown here is derived from an EMBL/GenBank/DDBJ whole genome shotgun (WGS) entry which is preliminary data.</text>
</comment>
<dbReference type="Proteomes" id="UP000247459">
    <property type="component" value="Unassembled WGS sequence"/>
</dbReference>
<feature type="domain" description="Suppressor of fused-like" evidence="1">
    <location>
        <begin position="39"/>
        <end position="202"/>
    </location>
</feature>
<protein>
    <submittedName>
        <fullName evidence="2">BtrU protein</fullName>
    </submittedName>
</protein>
<dbReference type="InterPro" id="IPR017429">
    <property type="entry name" value="Suppressor_of_fused_bac"/>
</dbReference>
<proteinExistence type="predicted"/>
<name>A0A2W0C8U2_9BACL</name>
<organism evidence="2 3">
    <name type="scientific">Paenibacillus illinoisensis</name>
    <dbReference type="NCBI Taxonomy" id="59845"/>
    <lineage>
        <taxon>Bacteria</taxon>
        <taxon>Bacillati</taxon>
        <taxon>Bacillota</taxon>
        <taxon>Bacilli</taxon>
        <taxon>Bacillales</taxon>
        <taxon>Paenibacillaceae</taxon>
        <taxon>Paenibacillus</taxon>
    </lineage>
</organism>
<evidence type="ECO:0000313" key="3">
    <source>
        <dbReference type="Proteomes" id="UP000247459"/>
    </source>
</evidence>